<dbReference type="EMBL" id="CM047737">
    <property type="protein sequence ID" value="KAJ0048044.1"/>
    <property type="molecule type" value="Genomic_DNA"/>
</dbReference>
<sequence>MAAPEAPLCYVGVARQSAAFRLMKQMGWEEGEGLGKDKQGIKGHIRVKNKQDTTGVGLEKPNPWAFDTAQFDTILKRLKVVSQINAEVEKEEAQVETETNVSNDAEDQVVKATRARGRYKKRERGKLVHGYSSKDLEGILIKKVEEQPQIDPWKDDVLESAEGSENQDFCTEGHKIEELSPDWWGFKYGFISGGYLGASSTRRKSLKTGDAQKSNKRTSFCEDDQENLYKLVQDKSTTGKQGLGIKDRPKKIAGVRFQGQKTAFDDSDDEESAEEPSIDFDLSAKRKREDSSEMEKIDEPKMKLKKLCKKLLQQVPGESLKLKELKVLIDEHSTSFLSSFSSKRDALAYLRRKLDGSSKFSVEGKRVSLTSRRG</sequence>
<name>A0ACC0Z9F7_9ROSI</name>
<comment type="caution">
    <text evidence="1">The sequence shown here is derived from an EMBL/GenBank/DDBJ whole genome shotgun (WGS) entry which is preliminary data.</text>
</comment>
<dbReference type="Proteomes" id="UP001163603">
    <property type="component" value="Chromosome 2"/>
</dbReference>
<evidence type="ECO:0000313" key="1">
    <source>
        <dbReference type="EMBL" id="KAJ0048044.1"/>
    </source>
</evidence>
<keyword evidence="2" id="KW-1185">Reference proteome</keyword>
<evidence type="ECO:0000313" key="2">
    <source>
        <dbReference type="Proteomes" id="UP001163603"/>
    </source>
</evidence>
<protein>
    <submittedName>
        <fullName evidence="1">Uncharacterized protein</fullName>
    </submittedName>
</protein>
<gene>
    <name evidence="1" type="ORF">Pint_15093</name>
</gene>
<proteinExistence type="predicted"/>
<reference evidence="2" key="1">
    <citation type="journal article" date="2023" name="G3 (Bethesda)">
        <title>Genome assembly and association tests identify interacting loci associated with vigor, precocity, and sex in interspecific pistachio rootstocks.</title>
        <authorList>
            <person name="Palmer W."/>
            <person name="Jacygrad E."/>
            <person name="Sagayaradj S."/>
            <person name="Cavanaugh K."/>
            <person name="Han R."/>
            <person name="Bertier L."/>
            <person name="Beede B."/>
            <person name="Kafkas S."/>
            <person name="Golino D."/>
            <person name="Preece J."/>
            <person name="Michelmore R."/>
        </authorList>
    </citation>
    <scope>NUCLEOTIDE SEQUENCE [LARGE SCALE GENOMIC DNA]</scope>
</reference>
<organism evidence="1 2">
    <name type="scientific">Pistacia integerrima</name>
    <dbReference type="NCBI Taxonomy" id="434235"/>
    <lineage>
        <taxon>Eukaryota</taxon>
        <taxon>Viridiplantae</taxon>
        <taxon>Streptophyta</taxon>
        <taxon>Embryophyta</taxon>
        <taxon>Tracheophyta</taxon>
        <taxon>Spermatophyta</taxon>
        <taxon>Magnoliopsida</taxon>
        <taxon>eudicotyledons</taxon>
        <taxon>Gunneridae</taxon>
        <taxon>Pentapetalae</taxon>
        <taxon>rosids</taxon>
        <taxon>malvids</taxon>
        <taxon>Sapindales</taxon>
        <taxon>Anacardiaceae</taxon>
        <taxon>Pistacia</taxon>
    </lineage>
</organism>
<accession>A0ACC0Z9F7</accession>